<dbReference type="Proteomes" id="UP000249057">
    <property type="component" value="Unassembled WGS sequence"/>
</dbReference>
<evidence type="ECO:0000313" key="2">
    <source>
        <dbReference type="Proteomes" id="UP000249057"/>
    </source>
</evidence>
<proteinExistence type="predicted"/>
<gene>
    <name evidence="1" type="ORF">BO95DRAFT_215838</name>
</gene>
<accession>A0ACD1G1P1</accession>
<evidence type="ECO:0000313" key="1">
    <source>
        <dbReference type="EMBL" id="RAH43083.1"/>
    </source>
</evidence>
<protein>
    <submittedName>
        <fullName evidence="1">Uncharacterized protein</fullName>
    </submittedName>
</protein>
<reference evidence="1" key="1">
    <citation type="submission" date="2018-02" db="EMBL/GenBank/DDBJ databases">
        <title>The genomes of Aspergillus section Nigri reveals drivers in fungal speciation.</title>
        <authorList>
            <consortium name="DOE Joint Genome Institute"/>
            <person name="Vesth T.C."/>
            <person name="Nybo J."/>
            <person name="Theobald S."/>
            <person name="Brandl J."/>
            <person name="Frisvad J.C."/>
            <person name="Nielsen K.F."/>
            <person name="Lyhne E.K."/>
            <person name="Kogle M.E."/>
            <person name="Kuo A."/>
            <person name="Riley R."/>
            <person name="Clum A."/>
            <person name="Nolan M."/>
            <person name="Lipzen A."/>
            <person name="Salamov A."/>
            <person name="Henrissat B."/>
            <person name="Wiebenga A."/>
            <person name="De vries R.P."/>
            <person name="Grigoriev I.V."/>
            <person name="Mortensen U.H."/>
            <person name="Andersen M.R."/>
            <person name="Baker S.E."/>
        </authorList>
    </citation>
    <scope>NUCLEOTIDE SEQUENCE</scope>
    <source>
        <strain evidence="1">CBS 621.78</strain>
    </source>
</reference>
<keyword evidence="2" id="KW-1185">Reference proteome</keyword>
<dbReference type="EMBL" id="KZ825366">
    <property type="protein sequence ID" value="RAH43083.1"/>
    <property type="molecule type" value="Genomic_DNA"/>
</dbReference>
<name>A0ACD1G1P1_9EURO</name>
<sequence>MWKHHLSHPSKGKGRCFLYRFLALGNFESLQRQQLAARQQATAPVKLNVAEQFSISVTPNDGCLENEYSYTMEIFILSQVFDVVGLATKASTATCNQAATKELCVDRMLALRPRNTWMALYP</sequence>
<organism evidence="1 2">
    <name type="scientific">Aspergillus brunneoviolaceus CBS 621.78</name>
    <dbReference type="NCBI Taxonomy" id="1450534"/>
    <lineage>
        <taxon>Eukaryota</taxon>
        <taxon>Fungi</taxon>
        <taxon>Dikarya</taxon>
        <taxon>Ascomycota</taxon>
        <taxon>Pezizomycotina</taxon>
        <taxon>Eurotiomycetes</taxon>
        <taxon>Eurotiomycetidae</taxon>
        <taxon>Eurotiales</taxon>
        <taxon>Aspergillaceae</taxon>
        <taxon>Aspergillus</taxon>
        <taxon>Aspergillus subgen. Circumdati</taxon>
    </lineage>
</organism>